<keyword evidence="2" id="KW-1185">Reference proteome</keyword>
<dbReference type="AlphaFoldDB" id="D5C156"/>
<dbReference type="RefSeq" id="WP_013032504.1">
    <property type="nucleotide sequence ID" value="NC_013960.1"/>
</dbReference>
<protein>
    <submittedName>
        <fullName evidence="1">Uncharacterized protein</fullName>
    </submittedName>
</protein>
<evidence type="ECO:0000313" key="2">
    <source>
        <dbReference type="Proteomes" id="UP000001844"/>
    </source>
</evidence>
<sequence>MTMDEATLELIAQQVKALPKPTPLSTLGTKLRKLDIRIKNPELESALEELVRRHQIFCHPPHRGGRNATPCYFGSSAVEYLKDKLLHQQFNTKTTWTEASLRGSVPKAYVKFLDEAVGDLLHAKDLFQWRKRNSVYLSIQPPQPTEFITKAQKDSLQKLLARINPYRQKPLDLTTLLEFLDGKDEVSSHPQANLLDQDLTEELLVRWYGQDLPQREGLRSMPIPWTWQRYGQWCQERGVLPNSDRFHQLLEEMAARSHIALIPHDSPRDLSAEEVSVLRRNFEGRINYYWTILS</sequence>
<accession>D5C156</accession>
<dbReference type="HOGENOM" id="CLU_946043_0_0_6"/>
<proteinExistence type="predicted"/>
<organism evidence="1 2">
    <name type="scientific">Nitrosococcus halophilus (strain Nc4)</name>
    <dbReference type="NCBI Taxonomy" id="472759"/>
    <lineage>
        <taxon>Bacteria</taxon>
        <taxon>Pseudomonadati</taxon>
        <taxon>Pseudomonadota</taxon>
        <taxon>Gammaproteobacteria</taxon>
        <taxon>Chromatiales</taxon>
        <taxon>Chromatiaceae</taxon>
        <taxon>Nitrosococcus</taxon>
    </lineage>
</organism>
<dbReference type="EMBL" id="CP001798">
    <property type="protein sequence ID" value="ADE14613.1"/>
    <property type="molecule type" value="Genomic_DNA"/>
</dbReference>
<dbReference type="OrthoDB" id="9817893at2"/>
<gene>
    <name evidence="1" type="ordered locus">Nhal_1462</name>
</gene>
<name>D5C156_NITHN</name>
<dbReference type="STRING" id="472759.Nhal_1462"/>
<dbReference type="Proteomes" id="UP000001844">
    <property type="component" value="Chromosome"/>
</dbReference>
<evidence type="ECO:0000313" key="1">
    <source>
        <dbReference type="EMBL" id="ADE14613.1"/>
    </source>
</evidence>
<reference evidence="2" key="1">
    <citation type="submission" date="2010-04" db="EMBL/GenBank/DDBJ databases">
        <title>Complete genome sequence of Nitrosococcus halophilus Nc4, a salt-adapted, aerobic obligate ammonia-oxidizing sulfur purple bacterium.</title>
        <authorList>
            <consortium name="US DOE Joint Genome Institute"/>
            <person name="Campbell M.A."/>
            <person name="Malfatti S.A."/>
            <person name="Chain P.S.G."/>
            <person name="Heidelberg J.F."/>
            <person name="Ward B.B."/>
            <person name="Klotz M.G."/>
        </authorList>
    </citation>
    <scope>NUCLEOTIDE SEQUENCE [LARGE SCALE GENOMIC DNA]</scope>
    <source>
        <strain evidence="2">Nc4</strain>
    </source>
</reference>
<dbReference type="KEGG" id="nhl:Nhal_1462"/>